<gene>
    <name evidence="1" type="ORF">O9G_005754</name>
</gene>
<dbReference type="PANTHER" id="PTHR10997">
    <property type="entry name" value="IMPORTIN-7, 8, 11"/>
    <property type="match status" value="1"/>
</dbReference>
<dbReference type="GO" id="GO:0005829">
    <property type="term" value="C:cytosol"/>
    <property type="evidence" value="ECO:0007669"/>
    <property type="project" value="TreeGrafter"/>
</dbReference>
<dbReference type="GO" id="GO:0005635">
    <property type="term" value="C:nuclear envelope"/>
    <property type="evidence" value="ECO:0007669"/>
    <property type="project" value="TreeGrafter"/>
</dbReference>
<evidence type="ECO:0000313" key="2">
    <source>
        <dbReference type="Proteomes" id="UP000030755"/>
    </source>
</evidence>
<organism evidence="1 2">
    <name type="scientific">Rozella allomycis (strain CSF55)</name>
    <dbReference type="NCBI Taxonomy" id="988480"/>
    <lineage>
        <taxon>Eukaryota</taxon>
        <taxon>Fungi</taxon>
        <taxon>Fungi incertae sedis</taxon>
        <taxon>Cryptomycota</taxon>
        <taxon>Cryptomycota incertae sedis</taxon>
        <taxon>Rozella</taxon>
    </lineage>
</organism>
<proteinExistence type="predicted"/>
<dbReference type="EMBL" id="KE560522">
    <property type="protein sequence ID" value="EPZ36600.1"/>
    <property type="molecule type" value="Genomic_DNA"/>
</dbReference>
<dbReference type="HOGENOM" id="CLU_719919_0_0_1"/>
<dbReference type="Proteomes" id="UP000030755">
    <property type="component" value="Unassembled WGS sequence"/>
</dbReference>
<dbReference type="Gene3D" id="1.25.10.10">
    <property type="entry name" value="Leucine-rich Repeat Variant"/>
    <property type="match status" value="1"/>
</dbReference>
<reference evidence="1 2" key="1">
    <citation type="journal article" date="2013" name="Curr. Biol.">
        <title>Shared signatures of parasitism and phylogenomics unite Cryptomycota and microsporidia.</title>
        <authorList>
            <person name="James T.Y."/>
            <person name="Pelin A."/>
            <person name="Bonen L."/>
            <person name="Ahrendt S."/>
            <person name="Sain D."/>
            <person name="Corradi N."/>
            <person name="Stajich J.E."/>
        </authorList>
    </citation>
    <scope>NUCLEOTIDE SEQUENCE [LARGE SCALE GENOMIC DNA]</scope>
    <source>
        <strain evidence="1 2">CSF55</strain>
    </source>
</reference>
<dbReference type="AlphaFoldDB" id="A0A075B4T4"/>
<dbReference type="InterPro" id="IPR016024">
    <property type="entry name" value="ARM-type_fold"/>
</dbReference>
<name>A0A075B4T4_ROZAC</name>
<dbReference type="PANTHER" id="PTHR10997:SF7">
    <property type="entry name" value="IMPORTIN-11"/>
    <property type="match status" value="1"/>
</dbReference>
<dbReference type="OrthoDB" id="361693at2759"/>
<dbReference type="InterPro" id="IPR011989">
    <property type="entry name" value="ARM-like"/>
</dbReference>
<keyword evidence="2" id="KW-1185">Reference proteome</keyword>
<protein>
    <submittedName>
        <fullName evidence="1">Uncharacterized protein</fullName>
    </submittedName>
</protein>
<sequence length="384" mass="44907">MTIQRIDRPNLLDSLANSLNTANVCTQLNILGTFYALIKMFCTLQLPAKRKQFYEKAPLLFNYLFELCQRTLQVESPRFKIHAVEDAFPTFLLEVFNHFLARGQELRIIKTILKAFIQLRTLQVESPNFDLLHLCLKCICKLYIQGFKNHAVDDAFPTFLLEVFNHFLARGQELRIIKTIFKAFIQLETTDPCFFSESPPCMTLVQVLYDYIRERTISSTQEIEKLIILKTFVLFRGLLEFLKMNHSENDISKERMNLAKERIQNYFDETKATSICEILITRYFVCTEEECQGIMNEPEEYISQEEADNWQFNSKVCSSFVFQELVNKYRNVVCPMIANLFYQTINLPLVSENEIDQKCAVYDAINFCAADLCELIDFDQALRT</sequence>
<accession>A0A075B4T4</accession>
<dbReference type="SUPFAM" id="SSF48371">
    <property type="entry name" value="ARM repeat"/>
    <property type="match status" value="1"/>
</dbReference>
<evidence type="ECO:0000313" key="1">
    <source>
        <dbReference type="EMBL" id="EPZ36600.1"/>
    </source>
</evidence>
<dbReference type="GO" id="GO:0006606">
    <property type="term" value="P:protein import into nucleus"/>
    <property type="evidence" value="ECO:0007669"/>
    <property type="project" value="TreeGrafter"/>
</dbReference>
<feature type="non-terminal residue" evidence="1">
    <location>
        <position position="384"/>
    </location>
</feature>